<evidence type="ECO:0000256" key="13">
    <source>
        <dbReference type="SAM" id="Phobius"/>
    </source>
</evidence>
<dbReference type="Gene3D" id="3.90.226.10">
    <property type="entry name" value="2-enoyl-CoA Hydratase, Chain A, domain 1"/>
    <property type="match status" value="1"/>
</dbReference>
<feature type="region of interest" description="Disordered" evidence="12">
    <location>
        <begin position="1"/>
        <end position="22"/>
    </location>
</feature>
<proteinExistence type="inferred from homology"/>
<dbReference type="HAMAP" id="MF_00444">
    <property type="entry name" value="ClpP"/>
    <property type="match status" value="1"/>
</dbReference>
<dbReference type="GO" id="GO:0004252">
    <property type="term" value="F:serine-type endopeptidase activity"/>
    <property type="evidence" value="ECO:0007669"/>
    <property type="project" value="UniProtKB-UniRule"/>
</dbReference>
<evidence type="ECO:0000256" key="7">
    <source>
        <dbReference type="HAMAP-Rule" id="MF_00444"/>
    </source>
</evidence>
<reference evidence="14" key="1">
    <citation type="submission" date="2014-09" db="EMBL/GenBank/DDBJ databases">
        <title>Plastid Genome Evolution in Pelargonium (Geraniaceae).</title>
        <authorList>
            <person name="Weng M.-L."/>
            <person name="Jansen R.K."/>
        </authorList>
    </citation>
    <scope>NUCLEOTIDE SEQUENCE</scope>
</reference>
<comment type="similarity">
    <text evidence="1 7 11">Belongs to the peptidase S14 family.</text>
</comment>
<sequence>MPVGVPKVPFLNPNPDPEPDSAVEELDSMEEKAIWLDLFNRLYRQRLLFLGKDLEEEIANNIVGLMIHLNIEDPFWTQTLYINCIGGLVIPGLAIFDTIGFVTPDVKTVCLGIAASMASVILVGGTVKQRCAFPNARVMIHQPRVNDFDDRLSEVGFEGETFLYLRDCVAKIYVQRTNKPDWVVTVDLERDTFMSTTEAITYGIIDGVYIYEDEDEENLWS</sequence>
<dbReference type="GO" id="GO:0009570">
    <property type="term" value="C:chloroplast stroma"/>
    <property type="evidence" value="ECO:0007669"/>
    <property type="project" value="UniProtKB-SubCell"/>
</dbReference>
<dbReference type="GO" id="GO:0051117">
    <property type="term" value="F:ATPase binding"/>
    <property type="evidence" value="ECO:0007669"/>
    <property type="project" value="TreeGrafter"/>
</dbReference>
<keyword evidence="13" id="KW-0472">Membrane</keyword>
<evidence type="ECO:0000256" key="3">
    <source>
        <dbReference type="ARBA" id="ARBA00022670"/>
    </source>
</evidence>
<dbReference type="PANTHER" id="PTHR10381:SF15">
    <property type="entry name" value="CHLOROPLASTIC ATP-DEPENDENT CLP PROTEASE PROTEOLYTIC SUBUNIT 1"/>
    <property type="match status" value="1"/>
</dbReference>
<evidence type="ECO:0000256" key="8">
    <source>
        <dbReference type="PROSITE-ProRule" id="PRU10085"/>
    </source>
</evidence>
<evidence type="ECO:0000313" key="14">
    <source>
        <dbReference type="EMBL" id="AJB99046.1"/>
    </source>
</evidence>
<comment type="subunit">
    <text evidence="7">Component of the chloroplastic Clp protease core complex.</text>
</comment>
<dbReference type="AlphaFoldDB" id="A0A1B0PRL8"/>
<feature type="active site" description="Nucleophile" evidence="7">
    <location>
        <position position="116"/>
    </location>
</feature>
<name>A0A1B0PRL8_9ROSI</name>
<comment type="catalytic activity">
    <reaction evidence="6 7 9">
        <text>Hydrolysis of proteins to small peptides in the presence of ATP and magnesium. alpha-casein is the usual test substrate. In the absence of ATP, only oligopeptides shorter than five residues are hydrolyzed (such as succinyl-Leu-Tyr-|-NHMec, and Leu-Tyr-Leu-|-Tyr-Trp, in which cleavage of the -Tyr-|-Leu- and -Tyr-|-Trp bonds also occurs).</text>
        <dbReference type="EC" id="3.4.21.92"/>
    </reaction>
</comment>
<protein>
    <recommendedName>
        <fullName evidence="7 11">ATP-dependent Clp protease proteolytic subunit</fullName>
        <ecNumber evidence="7 10">3.4.21.92</ecNumber>
    </recommendedName>
    <alternativeName>
        <fullName evidence="7">Endopeptidase Clp</fullName>
    </alternativeName>
</protein>
<keyword evidence="5 7" id="KW-0720">Serine protease</keyword>
<dbReference type="InterPro" id="IPR001907">
    <property type="entry name" value="ClpP"/>
</dbReference>
<geneLocation type="chloroplast" evidence="14"/>
<dbReference type="GeneID" id="29076092"/>
<dbReference type="CDD" id="cd07017">
    <property type="entry name" value="S14_ClpP_2"/>
    <property type="match status" value="1"/>
</dbReference>
<comment type="subcellular location">
    <subcellularLocation>
        <location evidence="7">Plastid</location>
        <location evidence="7">Chloroplast stroma</location>
    </subcellularLocation>
</comment>
<keyword evidence="4 7" id="KW-0378">Hydrolase</keyword>
<comment type="function">
    <text evidence="7">Cleaves peptides in various proteins in a process that requires ATP hydrolysis. Has a chymotrypsin-like activity. Plays a major role in the degradation of misfolded proteins.</text>
</comment>
<dbReference type="PROSITE" id="PS00381">
    <property type="entry name" value="CLP_PROTEASE_SER"/>
    <property type="match status" value="1"/>
</dbReference>
<dbReference type="RefSeq" id="YP_009299132.1">
    <property type="nucleotide sequence ID" value="NC_031196.1"/>
</dbReference>
<keyword evidence="14" id="KW-0150">Chloroplast</keyword>
<feature type="active site" evidence="7 9">
    <location>
        <position position="141"/>
    </location>
</feature>
<evidence type="ECO:0000256" key="2">
    <source>
        <dbReference type="ARBA" id="ARBA00022640"/>
    </source>
</evidence>
<keyword evidence="2 14" id="KW-0934">Plastid</keyword>
<evidence type="ECO:0000256" key="9">
    <source>
        <dbReference type="PROSITE-ProRule" id="PRU10086"/>
    </source>
</evidence>
<dbReference type="Pfam" id="PF00574">
    <property type="entry name" value="CLP_protease"/>
    <property type="match status" value="1"/>
</dbReference>
<dbReference type="InterPro" id="IPR029045">
    <property type="entry name" value="ClpP/crotonase-like_dom_sf"/>
</dbReference>
<organism evidence="14">
    <name type="scientific">Pelargonium exhibens</name>
    <dbReference type="NCBI Taxonomy" id="122187"/>
    <lineage>
        <taxon>Eukaryota</taxon>
        <taxon>Viridiplantae</taxon>
        <taxon>Streptophyta</taxon>
        <taxon>Embryophyta</taxon>
        <taxon>Tracheophyta</taxon>
        <taxon>Spermatophyta</taxon>
        <taxon>Magnoliopsida</taxon>
        <taxon>eudicotyledons</taxon>
        <taxon>Gunneridae</taxon>
        <taxon>Pentapetalae</taxon>
        <taxon>rosids</taxon>
        <taxon>malvids</taxon>
        <taxon>Geraniales</taxon>
        <taxon>Geraniaceae</taxon>
        <taxon>Pelargonium</taxon>
    </lineage>
</organism>
<keyword evidence="3 7" id="KW-0645">Protease</keyword>
<evidence type="ECO:0000256" key="11">
    <source>
        <dbReference type="RuleBase" id="RU003567"/>
    </source>
</evidence>
<accession>A0A1B0PRL8</accession>
<evidence type="ECO:0000256" key="6">
    <source>
        <dbReference type="ARBA" id="ARBA00034021"/>
    </source>
</evidence>
<dbReference type="PANTHER" id="PTHR10381">
    <property type="entry name" value="ATP-DEPENDENT CLP PROTEASE PROTEOLYTIC SUBUNIT"/>
    <property type="match status" value="1"/>
</dbReference>
<dbReference type="PROSITE" id="PS00382">
    <property type="entry name" value="CLP_PROTEASE_HIS"/>
    <property type="match status" value="1"/>
</dbReference>
<evidence type="ECO:0000256" key="5">
    <source>
        <dbReference type="ARBA" id="ARBA00022825"/>
    </source>
</evidence>
<evidence type="ECO:0000256" key="12">
    <source>
        <dbReference type="SAM" id="MobiDB-lite"/>
    </source>
</evidence>
<keyword evidence="13" id="KW-0812">Transmembrane</keyword>
<dbReference type="GO" id="GO:0009368">
    <property type="term" value="C:endopeptidase Clp complex"/>
    <property type="evidence" value="ECO:0007669"/>
    <property type="project" value="TreeGrafter"/>
</dbReference>
<dbReference type="EMBL" id="KM527890">
    <property type="protein sequence ID" value="AJB99046.1"/>
    <property type="molecule type" value="Genomic_DNA"/>
</dbReference>
<feature type="active site" evidence="8">
    <location>
        <position position="116"/>
    </location>
</feature>
<dbReference type="GO" id="GO:0004176">
    <property type="term" value="F:ATP-dependent peptidase activity"/>
    <property type="evidence" value="ECO:0007669"/>
    <property type="project" value="InterPro"/>
</dbReference>
<evidence type="ECO:0000256" key="10">
    <source>
        <dbReference type="RuleBase" id="RU000549"/>
    </source>
</evidence>
<dbReference type="InterPro" id="IPR023562">
    <property type="entry name" value="ClpP/TepA"/>
</dbReference>
<dbReference type="PRINTS" id="PR00127">
    <property type="entry name" value="CLPPROTEASEP"/>
</dbReference>
<evidence type="ECO:0000256" key="1">
    <source>
        <dbReference type="ARBA" id="ARBA00007039"/>
    </source>
</evidence>
<gene>
    <name evidence="7 14" type="primary">clpP</name>
</gene>
<dbReference type="InterPro" id="IPR018215">
    <property type="entry name" value="ClpP_Ser_AS"/>
</dbReference>
<dbReference type="EC" id="3.4.21.92" evidence="7 10"/>
<dbReference type="InterPro" id="IPR033135">
    <property type="entry name" value="ClpP_His_AS"/>
</dbReference>
<evidence type="ECO:0000256" key="4">
    <source>
        <dbReference type="ARBA" id="ARBA00022801"/>
    </source>
</evidence>
<feature type="transmembrane region" description="Helical" evidence="13">
    <location>
        <begin position="75"/>
        <end position="96"/>
    </location>
</feature>
<feature type="transmembrane region" description="Helical" evidence="13">
    <location>
        <begin position="108"/>
        <end position="127"/>
    </location>
</feature>
<dbReference type="SUPFAM" id="SSF52096">
    <property type="entry name" value="ClpP/crotonase"/>
    <property type="match status" value="1"/>
</dbReference>
<dbReference type="GO" id="GO:0006515">
    <property type="term" value="P:protein quality control for misfolded or incompletely synthesized proteins"/>
    <property type="evidence" value="ECO:0007669"/>
    <property type="project" value="TreeGrafter"/>
</dbReference>
<keyword evidence="13" id="KW-1133">Transmembrane helix</keyword>